<evidence type="ECO:0000256" key="1">
    <source>
        <dbReference type="ARBA" id="ARBA00022737"/>
    </source>
</evidence>
<name>A0A0W0GCT8_MONRR</name>
<dbReference type="eggNOG" id="ENOG502QWK4">
    <property type="taxonomic scope" value="Eukaryota"/>
</dbReference>
<evidence type="ECO:0000313" key="4">
    <source>
        <dbReference type="Proteomes" id="UP000054988"/>
    </source>
</evidence>
<dbReference type="EMBL" id="LATX01000383">
    <property type="protein sequence ID" value="KTB46372.1"/>
    <property type="molecule type" value="Genomic_DNA"/>
</dbReference>
<dbReference type="PANTHER" id="PTHR10039:SF14">
    <property type="entry name" value="NACHT DOMAIN-CONTAINING PROTEIN"/>
    <property type="match status" value="1"/>
</dbReference>
<gene>
    <name evidence="3" type="ORF">WG66_1053</name>
</gene>
<evidence type="ECO:0000259" key="2">
    <source>
        <dbReference type="PROSITE" id="PS50837"/>
    </source>
</evidence>
<proteinExistence type="predicted"/>
<keyword evidence="1" id="KW-0677">Repeat</keyword>
<dbReference type="PANTHER" id="PTHR10039">
    <property type="entry name" value="AMELOGENIN"/>
    <property type="match status" value="1"/>
</dbReference>
<dbReference type="Proteomes" id="UP000054988">
    <property type="component" value="Unassembled WGS sequence"/>
</dbReference>
<comment type="caution">
    <text evidence="3">The sequence shown here is derived from an EMBL/GenBank/DDBJ whole genome shotgun (WGS) entry which is preliminary data.</text>
</comment>
<dbReference type="SUPFAM" id="SSF52540">
    <property type="entry name" value="P-loop containing nucleoside triphosphate hydrolases"/>
    <property type="match status" value="1"/>
</dbReference>
<accession>A0A0W0GCT8</accession>
<protein>
    <recommendedName>
        <fullName evidence="2">NACHT domain-containing protein</fullName>
    </recommendedName>
</protein>
<reference evidence="3 4" key="1">
    <citation type="submission" date="2015-12" db="EMBL/GenBank/DDBJ databases">
        <title>Draft genome sequence of Moniliophthora roreri, the causal agent of frosty pod rot of cacao.</title>
        <authorList>
            <person name="Aime M.C."/>
            <person name="Diaz-Valderrama J.R."/>
            <person name="Kijpornyongpan T."/>
            <person name="Phillips-Mora W."/>
        </authorList>
    </citation>
    <scope>NUCLEOTIDE SEQUENCE [LARGE SCALE GENOMIC DNA]</scope>
    <source>
        <strain evidence="3 4">MCA 2952</strain>
    </source>
</reference>
<dbReference type="InterPro" id="IPR027417">
    <property type="entry name" value="P-loop_NTPase"/>
</dbReference>
<dbReference type="AlphaFoldDB" id="A0A0W0GCT8"/>
<evidence type="ECO:0000313" key="3">
    <source>
        <dbReference type="EMBL" id="KTB46372.1"/>
    </source>
</evidence>
<dbReference type="Pfam" id="PF24883">
    <property type="entry name" value="NPHP3_N"/>
    <property type="match status" value="1"/>
</dbReference>
<feature type="domain" description="NACHT" evidence="2">
    <location>
        <begin position="86"/>
        <end position="232"/>
    </location>
</feature>
<organism evidence="3 4">
    <name type="scientific">Moniliophthora roreri</name>
    <name type="common">Frosty pod rot fungus</name>
    <name type="synonym">Monilia roreri</name>
    <dbReference type="NCBI Taxonomy" id="221103"/>
    <lineage>
        <taxon>Eukaryota</taxon>
        <taxon>Fungi</taxon>
        <taxon>Dikarya</taxon>
        <taxon>Basidiomycota</taxon>
        <taxon>Agaricomycotina</taxon>
        <taxon>Agaricomycetes</taxon>
        <taxon>Agaricomycetidae</taxon>
        <taxon>Agaricales</taxon>
        <taxon>Marasmiineae</taxon>
        <taxon>Marasmiaceae</taxon>
        <taxon>Moniliophthora</taxon>
    </lineage>
</organism>
<dbReference type="InterPro" id="IPR007111">
    <property type="entry name" value="NACHT_NTPase"/>
</dbReference>
<sequence length="670" mass="76141">MPTDNMPSMFANARRVNISGGQFNNVGRDQINYSTEPLQLLWHSIRDVGASHDSEIRYPPPQCHPKTRRDVLKLLLDWIRGDSSHSIMWLYGPAGAGKSAIAQTIAETAQDQNMLAASFFFWRGDRKRNNPKYIFLSLAHDLAHSIPELREHIERAIRANPRILKASLEDQFQKLILEPCKTLSQARRHRGVLVIDGLDECDGSRAQQRILLIIATALLENMPFRILICSRPEPAIRDAFNTDKFRTYLCRVALDDTYNPARDIEIFLKSEFERIRTSPNYRHILFPSPWPARGVIYELVHKASGQFIYAKTVVKFVDDEYFNPCEQLKHILHPDIDLNPESSSPFHDLDVLYHQILSSNPRRSKMRDVMQALVSPVSFKRTPRSIEDLLLLREGDVLSILCGMHSVLKIGGLDDEIRILHTSLGDFLRDSSRSGYFFVGNNEDLHGFIAYRYLRVIEHWSRVSGGNREVIVSWRQFDMFYSAWTTWGHHCSKSNLNGDVLDALRAVVHQNSNSMKLLGSYITGCLCDDYPYPMARLAESFLCQAGLALQCLQVNPSDRYTDIIQRLLDCTGGFLVRAETYNQPGYESLDNVFDGLSRFLITRGLTPTPLQLSGKVISIGNDCSCTRAEEATSLLFLPCLESTFRNVYHIQLSVARARKGRAVVPAYTGG</sequence>
<dbReference type="InterPro" id="IPR056884">
    <property type="entry name" value="NPHP3-like_N"/>
</dbReference>
<dbReference type="PROSITE" id="PS50837">
    <property type="entry name" value="NACHT"/>
    <property type="match status" value="1"/>
</dbReference>
<dbReference type="Gene3D" id="3.40.50.300">
    <property type="entry name" value="P-loop containing nucleotide triphosphate hydrolases"/>
    <property type="match status" value="1"/>
</dbReference>